<reference evidence="5" key="2">
    <citation type="submission" date="2024-05" db="EMBL/GenBank/DDBJ databases">
        <authorList>
            <person name="Wolfe A."/>
        </authorList>
    </citation>
    <scope>NUCLEOTIDE SEQUENCE</scope>
    <source>
        <strain evidence="5">UMB1064</strain>
    </source>
</reference>
<evidence type="ECO:0000256" key="4">
    <source>
        <dbReference type="NCBIfam" id="TIGR00152"/>
    </source>
</evidence>
<comment type="pathway">
    <text evidence="3">Cofactor biosynthesis; coenzyme A biosynthesis; CoA from (R)-pantothenate: step 5/5.</text>
</comment>
<dbReference type="Proteomes" id="UP001223646">
    <property type="component" value="Unassembled WGS sequence"/>
</dbReference>
<reference evidence="5" key="1">
    <citation type="submission" date="2023-05" db="EMBL/GenBank/DDBJ databases">
        <authorList>
            <person name="Du J."/>
        </authorList>
    </citation>
    <scope>NUCLEOTIDE SEQUENCE</scope>
    <source>
        <strain evidence="5">UMB1064</strain>
    </source>
</reference>
<accession>A0AAW9SJ81</accession>
<dbReference type="GO" id="GO:0004140">
    <property type="term" value="F:dephospho-CoA kinase activity"/>
    <property type="evidence" value="ECO:0007669"/>
    <property type="project" value="UniProtKB-UniRule"/>
</dbReference>
<dbReference type="NCBIfam" id="NF002879">
    <property type="entry name" value="PRK03333.1"/>
    <property type="match status" value="1"/>
</dbReference>
<dbReference type="RefSeq" id="WP_284825461.1">
    <property type="nucleotide sequence ID" value="NZ_JASOOY020000011.1"/>
</dbReference>
<evidence type="ECO:0000256" key="2">
    <source>
        <dbReference type="ARBA" id="ARBA00022840"/>
    </source>
</evidence>
<comment type="catalytic activity">
    <reaction evidence="3">
        <text>3'-dephospho-CoA + ATP = ADP + CoA + H(+)</text>
        <dbReference type="Rhea" id="RHEA:18245"/>
        <dbReference type="ChEBI" id="CHEBI:15378"/>
        <dbReference type="ChEBI" id="CHEBI:30616"/>
        <dbReference type="ChEBI" id="CHEBI:57287"/>
        <dbReference type="ChEBI" id="CHEBI:57328"/>
        <dbReference type="ChEBI" id="CHEBI:456216"/>
        <dbReference type="EC" id="2.7.1.24"/>
    </reaction>
</comment>
<evidence type="ECO:0000313" key="5">
    <source>
        <dbReference type="EMBL" id="MEO3716632.1"/>
    </source>
</evidence>
<dbReference type="AlphaFoldDB" id="A0AAW9SJ81"/>
<comment type="similarity">
    <text evidence="3">Belongs to the CoaE family.</text>
</comment>
<dbReference type="Gene3D" id="3.40.50.300">
    <property type="entry name" value="P-loop containing nucleotide triphosphate hydrolases"/>
    <property type="match status" value="1"/>
</dbReference>
<keyword evidence="3" id="KW-0963">Cytoplasm</keyword>
<protein>
    <recommendedName>
        <fullName evidence="3 4">Dephospho-CoA kinase</fullName>
        <ecNumber evidence="3 4">2.7.1.24</ecNumber>
    </recommendedName>
    <alternativeName>
        <fullName evidence="3">Dephosphocoenzyme A kinase</fullName>
    </alternativeName>
</protein>
<keyword evidence="3 5" id="KW-0808">Transferase</keyword>
<dbReference type="PANTHER" id="PTHR10695">
    <property type="entry name" value="DEPHOSPHO-COA KINASE-RELATED"/>
    <property type="match status" value="1"/>
</dbReference>
<evidence type="ECO:0000313" key="6">
    <source>
        <dbReference type="Proteomes" id="UP001223646"/>
    </source>
</evidence>
<keyword evidence="3 5" id="KW-0418">Kinase</keyword>
<keyword evidence="3" id="KW-0173">Coenzyme A biosynthesis</keyword>
<dbReference type="CDD" id="cd02022">
    <property type="entry name" value="DPCK"/>
    <property type="match status" value="1"/>
</dbReference>
<keyword evidence="2 3" id="KW-0067">ATP-binding</keyword>
<dbReference type="SUPFAM" id="SSF52540">
    <property type="entry name" value="P-loop containing nucleoside triphosphate hydrolases"/>
    <property type="match status" value="1"/>
</dbReference>
<gene>
    <name evidence="3 5" type="primary">coaE</name>
    <name evidence="5" type="ORF">QP460_003365</name>
</gene>
<dbReference type="InterPro" id="IPR027417">
    <property type="entry name" value="P-loop_NTPase"/>
</dbReference>
<dbReference type="Pfam" id="PF01121">
    <property type="entry name" value="CoaE"/>
    <property type="match status" value="1"/>
</dbReference>
<keyword evidence="1 3" id="KW-0547">Nucleotide-binding</keyword>
<dbReference type="EMBL" id="JASOOY020000011">
    <property type="protein sequence ID" value="MEO3716632.1"/>
    <property type="molecule type" value="Genomic_DNA"/>
</dbReference>
<comment type="caution">
    <text evidence="5">The sequence shown here is derived from an EMBL/GenBank/DDBJ whole genome shotgun (WGS) entry which is preliminary data.</text>
</comment>
<dbReference type="PANTHER" id="PTHR10695:SF46">
    <property type="entry name" value="BIFUNCTIONAL COENZYME A SYNTHASE-RELATED"/>
    <property type="match status" value="1"/>
</dbReference>
<evidence type="ECO:0000256" key="1">
    <source>
        <dbReference type="ARBA" id="ARBA00022741"/>
    </source>
</evidence>
<dbReference type="GO" id="GO:0015937">
    <property type="term" value="P:coenzyme A biosynthetic process"/>
    <property type="evidence" value="ECO:0007669"/>
    <property type="project" value="UniProtKB-UniRule"/>
</dbReference>
<dbReference type="EC" id="2.7.1.24" evidence="3 4"/>
<dbReference type="HAMAP" id="MF_00376">
    <property type="entry name" value="Dephospho_CoA_kinase"/>
    <property type="match status" value="1"/>
</dbReference>
<dbReference type="GO" id="GO:0005524">
    <property type="term" value="F:ATP binding"/>
    <property type="evidence" value="ECO:0007669"/>
    <property type="project" value="UniProtKB-UniRule"/>
</dbReference>
<organism evidence="5 6">
    <name type="scientific">Corynebacterium amycolatum</name>
    <dbReference type="NCBI Taxonomy" id="43765"/>
    <lineage>
        <taxon>Bacteria</taxon>
        <taxon>Bacillati</taxon>
        <taxon>Actinomycetota</taxon>
        <taxon>Actinomycetes</taxon>
        <taxon>Mycobacteriales</taxon>
        <taxon>Corynebacteriaceae</taxon>
        <taxon>Corynebacterium</taxon>
    </lineage>
</organism>
<proteinExistence type="inferred from homology"/>
<sequence length="206" mass="22649">MLKVGLTGGMGSGKSTVARRFAELGAAIIDADQIARDVVEPGEPALAELAEAFGEGILLDDGSLNRGELAKRAFVSAEKTELLNSITHPRIEQRTEEQFNAAGDAIIVFDSPLLIEMGQSEAQDLVVVVHTPVEVRLDRLVESRGVDRKDAKQRIAKQISDDKRLQFADVVLENSGTEEDLVRQVDRIWERIIQPLNQIRQLQAGQ</sequence>
<comment type="subcellular location">
    <subcellularLocation>
        <location evidence="3">Cytoplasm</location>
    </subcellularLocation>
</comment>
<dbReference type="GO" id="GO:0005737">
    <property type="term" value="C:cytoplasm"/>
    <property type="evidence" value="ECO:0007669"/>
    <property type="project" value="UniProtKB-SubCell"/>
</dbReference>
<name>A0AAW9SJ81_CORAY</name>
<dbReference type="NCBIfam" id="TIGR00152">
    <property type="entry name" value="dephospho-CoA kinase"/>
    <property type="match status" value="1"/>
</dbReference>
<evidence type="ECO:0000256" key="3">
    <source>
        <dbReference type="HAMAP-Rule" id="MF_00376"/>
    </source>
</evidence>
<dbReference type="InterPro" id="IPR001977">
    <property type="entry name" value="Depp_CoAkinase"/>
</dbReference>
<comment type="function">
    <text evidence="3">Catalyzes the phosphorylation of the 3'-hydroxyl group of dephosphocoenzyme A to form coenzyme A.</text>
</comment>
<dbReference type="PROSITE" id="PS51219">
    <property type="entry name" value="DPCK"/>
    <property type="match status" value="1"/>
</dbReference>
<feature type="binding site" evidence="3">
    <location>
        <begin position="11"/>
        <end position="16"/>
    </location>
    <ligand>
        <name>ATP</name>
        <dbReference type="ChEBI" id="CHEBI:30616"/>
    </ligand>
</feature>